<feature type="domain" description="ABC3 transporter permease C-terminal" evidence="9">
    <location>
        <begin position="817"/>
        <end position="937"/>
    </location>
</feature>
<dbReference type="Proteomes" id="UP000315953">
    <property type="component" value="Chromosome"/>
</dbReference>
<dbReference type="InterPro" id="IPR003838">
    <property type="entry name" value="ABC3_permease_C"/>
</dbReference>
<feature type="transmembrane region" description="Helical" evidence="8">
    <location>
        <begin position="1313"/>
        <end position="1333"/>
    </location>
</feature>
<dbReference type="Pfam" id="PF02687">
    <property type="entry name" value="FtsX"/>
    <property type="match status" value="2"/>
</dbReference>
<feature type="coiled-coil region" evidence="6">
    <location>
        <begin position="464"/>
        <end position="505"/>
    </location>
</feature>
<dbReference type="KEGG" id="dpm:FNV33_02470"/>
<organism evidence="10 11">
    <name type="scientific">Dolosigranulum pigrum</name>
    <dbReference type="NCBI Taxonomy" id="29394"/>
    <lineage>
        <taxon>Bacteria</taxon>
        <taxon>Bacillati</taxon>
        <taxon>Bacillota</taxon>
        <taxon>Bacilli</taxon>
        <taxon>Lactobacillales</taxon>
        <taxon>Carnobacteriaceae</taxon>
        <taxon>Dolosigranulum</taxon>
    </lineage>
</organism>
<dbReference type="PANTHER" id="PTHR30287">
    <property type="entry name" value="MEMBRANE COMPONENT OF PREDICTED ABC SUPERFAMILY METABOLITE UPTAKE TRANSPORTER"/>
    <property type="match status" value="1"/>
</dbReference>
<keyword evidence="2" id="KW-1003">Cell membrane</keyword>
<evidence type="ECO:0000256" key="5">
    <source>
        <dbReference type="ARBA" id="ARBA00023136"/>
    </source>
</evidence>
<evidence type="ECO:0000256" key="3">
    <source>
        <dbReference type="ARBA" id="ARBA00022692"/>
    </source>
</evidence>
<feature type="transmembrane region" description="Helical" evidence="8">
    <location>
        <begin position="21"/>
        <end position="43"/>
    </location>
</feature>
<evidence type="ECO:0000256" key="7">
    <source>
        <dbReference type="SAM" id="MobiDB-lite"/>
    </source>
</evidence>
<evidence type="ECO:0000256" key="1">
    <source>
        <dbReference type="ARBA" id="ARBA00004651"/>
    </source>
</evidence>
<feature type="region of interest" description="Disordered" evidence="7">
    <location>
        <begin position="519"/>
        <end position="552"/>
    </location>
</feature>
<sequence>MGQVKLSALWKDTFREVRGTLSRFLSIFAIIFLGVAFFAGLVATGPVMMETSDAYYKEHNLADMQVLSTGGLVDEDIERLEAVEHAVVEPGYMLDVLIGDNQAVRLFGINDDTVMNQYNVQAGRLPESVNEIALDRDLASDYELGDIVQLVTETTENYADHIDQDTFELVGFVDSPLYIEMDNRGYTTIGTGVLNGFGVVQDEVFNLDQYSMLNAQFQDIQKFAFYSDDYEQQLAQRTEMVEEAFGGREEERLGEIRAEADADIAEARDEIEAAKQELNEAEQELLDAREELDQGWADYAAGRQELERKERDAEMRLQTARNELAAGRERLSREETRLHQGELQLQEASARLNRESARLAKAEQELEAGREAFRAGQAELADAEDKLARGRQEFQQEKEAAEGKLAASERELAQKRAELDAGAEALVAAREAIQVIRPAVKRGEVPDLSALPDLDRLAGSWLDKDQLQAEIDALNIDAEQLEHELRELEAALAQLIAEAPSAEMVDELIEPAPVLENDADMDSQTSESTAEADSTNPTSPAANAEQSTEAVAEFNQEKEALELRITEVKKVLAAVRSQIEEKHGQLPHALDQAAWRERVLAWLAEKETELDQREAELETGRQQLVKAEQELTAGRQQMKAELAEARRELEAGEREVRAGRQELAEKQAELTAGERQLASGRQQLIVAQAELSRRQDQVTTGWKQLQAGRAKLAAGEAELTQREEAAHQQLAEAEAELMDARTQLEAGEADYTAGRAEYEIEEESALSEIEEAEADIAQGEEDLADLEVDYTFNDALSFPGLSEYGENAERMQSIATIFPVFFVLLALLISLTTMSRMVSEGRTQIGTMKSLGYSNTLIGVKYYMYAFVATIAGSIGGLWLGFWLFPTIVMEAYTAMYRMIPAQTRFYGGISLISVIGALLATGSATHLSLRSLLRQNAATLLRPKAPKVGQRNILERIPVLWNRLSFTQKVSARNLFRYKGRMIMTIIGVGGGVALLLAGFGLADSISDIGDRQFNQVYNYDALVQVDTDESAEHIESLEETLLEQSLVRDVARVKQKNITIEAANDYEGTVLVPENVEEFDQFIHLYDADDRETIYQLDDEQVIISEKLSELTAVEVGDELTILDNQDEPQTVIIGGIVEHYVDHYVYMSPTLYEQTFGETPDFDARFVQYDSDASGSEADEESFRQQIAEEPAALAIILQSDIFDLIETSLGSLEVVTMVLIVSAGALAFIVLYNLTNINVSERVRELSTIKVLGFFDKEVTTYVYRETLTLTIMGIIVGMGTGIILNRFILDTAELDFLMFVREIHGSSYLYATLLMLGFSMIVMTVMHFKLKHIDMLEALKTKD</sequence>
<dbReference type="PANTHER" id="PTHR30287:SF1">
    <property type="entry name" value="INNER MEMBRANE PROTEIN"/>
    <property type="match status" value="1"/>
</dbReference>
<reference evidence="10 11" key="1">
    <citation type="submission" date="2019-07" db="EMBL/GenBank/DDBJ databases">
        <title>Genome assembly of a nasal isolate of Dolosigranulum pigrum from a chronic sinusitis patient.</title>
        <authorList>
            <person name="Baig S."/>
            <person name="Overballe-Petersen S."/>
            <person name="Kaspar U."/>
            <person name="Rendboe A."/>
            <person name="de Man T."/>
            <person name="Liu C."/>
            <person name="Price L.B."/>
            <person name="Stegger M."/>
            <person name="Becker K."/>
            <person name="Skytt Andersen P."/>
        </authorList>
    </citation>
    <scope>NUCLEOTIDE SEQUENCE [LARGE SCALE GENOMIC DNA]</scope>
    <source>
        <strain evidence="10 11">83VPs-KB5</strain>
    </source>
</reference>
<evidence type="ECO:0000256" key="6">
    <source>
        <dbReference type="SAM" id="Coils"/>
    </source>
</evidence>
<feature type="transmembrane region" description="Helical" evidence="8">
    <location>
        <begin position="984"/>
        <end position="1004"/>
    </location>
</feature>
<feature type="domain" description="ABC3 transporter permease C-terminal" evidence="9">
    <location>
        <begin position="1222"/>
        <end position="1338"/>
    </location>
</feature>
<dbReference type="InterPro" id="IPR038766">
    <property type="entry name" value="Membrane_comp_ABC_pdt"/>
</dbReference>
<feature type="coiled-coil region" evidence="6">
    <location>
        <begin position="257"/>
        <end position="425"/>
    </location>
</feature>
<feature type="transmembrane region" description="Helical" evidence="8">
    <location>
        <begin position="817"/>
        <end position="839"/>
    </location>
</feature>
<feature type="transmembrane region" description="Helical" evidence="8">
    <location>
        <begin position="905"/>
        <end position="925"/>
    </location>
</feature>
<feature type="transmembrane region" description="Helical" evidence="8">
    <location>
        <begin position="1271"/>
        <end position="1293"/>
    </location>
</feature>
<evidence type="ECO:0000256" key="4">
    <source>
        <dbReference type="ARBA" id="ARBA00022989"/>
    </source>
</evidence>
<keyword evidence="6" id="KW-0175">Coiled coil</keyword>
<feature type="transmembrane region" description="Helical" evidence="8">
    <location>
        <begin position="1218"/>
        <end position="1238"/>
    </location>
</feature>
<evidence type="ECO:0000259" key="9">
    <source>
        <dbReference type="Pfam" id="PF02687"/>
    </source>
</evidence>
<keyword evidence="3 8" id="KW-0812">Transmembrane</keyword>
<dbReference type="GO" id="GO:0005886">
    <property type="term" value="C:plasma membrane"/>
    <property type="evidence" value="ECO:0007669"/>
    <property type="project" value="UniProtKB-SubCell"/>
</dbReference>
<keyword evidence="5 8" id="KW-0472">Membrane</keyword>
<proteinExistence type="predicted"/>
<gene>
    <name evidence="10" type="ORF">FNV33_02470</name>
</gene>
<feature type="transmembrane region" description="Helical" evidence="8">
    <location>
        <begin position="860"/>
        <end position="885"/>
    </location>
</feature>
<feature type="coiled-coil region" evidence="6">
    <location>
        <begin position="603"/>
        <end position="669"/>
    </location>
</feature>
<dbReference type="EMBL" id="CP041626">
    <property type="protein sequence ID" value="QDO90969.1"/>
    <property type="molecule type" value="Genomic_DNA"/>
</dbReference>
<comment type="subcellular location">
    <subcellularLocation>
        <location evidence="1">Cell membrane</location>
        <topology evidence="1">Multi-pass membrane protein</topology>
    </subcellularLocation>
</comment>
<evidence type="ECO:0000256" key="8">
    <source>
        <dbReference type="SAM" id="Phobius"/>
    </source>
</evidence>
<keyword evidence="4 8" id="KW-1133">Transmembrane helix</keyword>
<accession>A0A516GHH8</accession>
<evidence type="ECO:0000256" key="2">
    <source>
        <dbReference type="ARBA" id="ARBA00022475"/>
    </source>
</evidence>
<name>A0A516GHH8_9LACT</name>
<evidence type="ECO:0000313" key="10">
    <source>
        <dbReference type="EMBL" id="QDO90969.1"/>
    </source>
</evidence>
<protein>
    <submittedName>
        <fullName evidence="10">FtsX-like permease family protein</fullName>
    </submittedName>
</protein>
<dbReference type="Gene3D" id="1.10.287.620">
    <property type="entry name" value="Helix Hairpins"/>
    <property type="match status" value="1"/>
</dbReference>
<feature type="compositionally biased region" description="Polar residues" evidence="7">
    <location>
        <begin position="522"/>
        <end position="549"/>
    </location>
</feature>
<evidence type="ECO:0000313" key="11">
    <source>
        <dbReference type="Proteomes" id="UP000315953"/>
    </source>
</evidence>
<feature type="coiled-coil region" evidence="6">
    <location>
        <begin position="716"/>
        <end position="789"/>
    </location>
</feature>